<evidence type="ECO:0000313" key="2">
    <source>
        <dbReference type="EMBL" id="MFD1586036.1"/>
    </source>
</evidence>
<keyword evidence="1" id="KW-0472">Membrane</keyword>
<sequence length="68" mass="7150">MHPAHRRRLDALIVLCSAMLGLAVTVLFLSEMAGPLLFVFALVPTAVIALVALTYADGSISEEPLADG</sequence>
<evidence type="ECO:0000313" key="3">
    <source>
        <dbReference type="Proteomes" id="UP001597119"/>
    </source>
</evidence>
<comment type="caution">
    <text evidence="2">The sequence shown here is derived from an EMBL/GenBank/DDBJ whole genome shotgun (WGS) entry which is preliminary data.</text>
</comment>
<evidence type="ECO:0000256" key="1">
    <source>
        <dbReference type="SAM" id="Phobius"/>
    </source>
</evidence>
<organism evidence="2 3">
    <name type="scientific">Halorientalis brevis</name>
    <dbReference type="NCBI Taxonomy" id="1126241"/>
    <lineage>
        <taxon>Archaea</taxon>
        <taxon>Methanobacteriati</taxon>
        <taxon>Methanobacteriota</taxon>
        <taxon>Stenosarchaea group</taxon>
        <taxon>Halobacteria</taxon>
        <taxon>Halobacteriales</taxon>
        <taxon>Haloarculaceae</taxon>
        <taxon>Halorientalis</taxon>
    </lineage>
</organism>
<feature type="transmembrane region" description="Helical" evidence="1">
    <location>
        <begin position="36"/>
        <end position="56"/>
    </location>
</feature>
<feature type="transmembrane region" description="Helical" evidence="1">
    <location>
        <begin position="12"/>
        <end position="30"/>
    </location>
</feature>
<keyword evidence="1" id="KW-1133">Transmembrane helix</keyword>
<dbReference type="Proteomes" id="UP001597119">
    <property type="component" value="Unassembled WGS sequence"/>
</dbReference>
<keyword evidence="3" id="KW-1185">Reference proteome</keyword>
<accession>A0ABD6C8K0</accession>
<protein>
    <submittedName>
        <fullName evidence="2">Uncharacterized protein</fullName>
    </submittedName>
</protein>
<dbReference type="AlphaFoldDB" id="A0ABD6C8K0"/>
<keyword evidence="1" id="KW-0812">Transmembrane</keyword>
<reference evidence="2 3" key="1">
    <citation type="journal article" date="2019" name="Int. J. Syst. Evol. Microbiol.">
        <title>The Global Catalogue of Microorganisms (GCM) 10K type strain sequencing project: providing services to taxonomists for standard genome sequencing and annotation.</title>
        <authorList>
            <consortium name="The Broad Institute Genomics Platform"/>
            <consortium name="The Broad Institute Genome Sequencing Center for Infectious Disease"/>
            <person name="Wu L."/>
            <person name="Ma J."/>
        </authorList>
    </citation>
    <scope>NUCLEOTIDE SEQUENCE [LARGE SCALE GENOMIC DNA]</scope>
    <source>
        <strain evidence="2 3">CGMCC 1.12125</strain>
    </source>
</reference>
<gene>
    <name evidence="2" type="ORF">ACFR9U_03510</name>
</gene>
<dbReference type="RefSeq" id="WP_247376648.1">
    <property type="nucleotide sequence ID" value="NZ_JALLGV010000003.1"/>
</dbReference>
<dbReference type="EMBL" id="JBHUDJ010000001">
    <property type="protein sequence ID" value="MFD1586036.1"/>
    <property type="molecule type" value="Genomic_DNA"/>
</dbReference>
<proteinExistence type="predicted"/>
<name>A0ABD6C8K0_9EURY</name>